<dbReference type="GO" id="GO:0008270">
    <property type="term" value="F:zinc ion binding"/>
    <property type="evidence" value="ECO:0007669"/>
    <property type="project" value="InterPro"/>
</dbReference>
<proteinExistence type="predicted"/>
<evidence type="ECO:0008006" key="3">
    <source>
        <dbReference type="Google" id="ProtNLM"/>
    </source>
</evidence>
<name>A0A453QJU0_AEGTS</name>
<reference evidence="2" key="2">
    <citation type="journal article" date="2017" name="Nat. Plants">
        <title>The Aegilops tauschii genome reveals multiple impacts of transposons.</title>
        <authorList>
            <person name="Zhao G."/>
            <person name="Zou C."/>
            <person name="Li K."/>
            <person name="Wang K."/>
            <person name="Li T."/>
            <person name="Gao L."/>
            <person name="Zhang X."/>
            <person name="Wang H."/>
            <person name="Yang Z."/>
            <person name="Liu X."/>
            <person name="Jiang W."/>
            <person name="Mao L."/>
            <person name="Kong X."/>
            <person name="Jiao Y."/>
            <person name="Jia J."/>
        </authorList>
    </citation>
    <scope>NUCLEOTIDE SEQUENCE [LARGE SCALE GENOMIC DNA]</scope>
    <source>
        <strain evidence="2">cv. AL8/78</strain>
    </source>
</reference>
<dbReference type="AlphaFoldDB" id="A0A453QJU0"/>
<dbReference type="EnsemblPlants" id="AET7Gv20199600.4">
    <property type="protein sequence ID" value="AET7Gv20199600.4"/>
    <property type="gene ID" value="AET7Gv20199600"/>
</dbReference>
<dbReference type="Gramene" id="AET7Gv20199600.4">
    <property type="protein sequence ID" value="AET7Gv20199600.4"/>
    <property type="gene ID" value="AET7Gv20199600"/>
</dbReference>
<sequence>NASPLGGRAEVCVTCKEPGHLPVCCPNMWKVWFTQASCPNLQYCASLGMCGTNVCISC</sequence>
<accession>A0A453QJU0</accession>
<dbReference type="GO" id="GO:0003676">
    <property type="term" value="F:nucleic acid binding"/>
    <property type="evidence" value="ECO:0007669"/>
    <property type="project" value="InterPro"/>
</dbReference>
<reference evidence="1" key="4">
    <citation type="submission" date="2019-03" db="UniProtKB">
        <authorList>
            <consortium name="EnsemblPlants"/>
        </authorList>
    </citation>
    <scope>IDENTIFICATION</scope>
</reference>
<dbReference type="SUPFAM" id="SSF57756">
    <property type="entry name" value="Retrovirus zinc finger-like domains"/>
    <property type="match status" value="1"/>
</dbReference>
<reference evidence="1" key="5">
    <citation type="journal article" date="2021" name="G3 (Bethesda)">
        <title>Aegilops tauschii genome assembly Aet v5.0 features greater sequence contiguity and improved annotation.</title>
        <authorList>
            <person name="Wang L."/>
            <person name="Zhu T."/>
            <person name="Rodriguez J.C."/>
            <person name="Deal K.R."/>
            <person name="Dubcovsky J."/>
            <person name="McGuire P.E."/>
            <person name="Lux T."/>
            <person name="Spannagl M."/>
            <person name="Mayer K.F.X."/>
            <person name="Baldrich P."/>
            <person name="Meyers B.C."/>
            <person name="Huo N."/>
            <person name="Gu Y.Q."/>
            <person name="Zhou H."/>
            <person name="Devos K.M."/>
            <person name="Bennetzen J.L."/>
            <person name="Unver T."/>
            <person name="Budak H."/>
            <person name="Gulick P.J."/>
            <person name="Galiba G."/>
            <person name="Kalapos B."/>
            <person name="Nelson D.R."/>
            <person name="Li P."/>
            <person name="You F.M."/>
            <person name="Luo M.C."/>
            <person name="Dvorak J."/>
        </authorList>
    </citation>
    <scope>NUCLEOTIDE SEQUENCE [LARGE SCALE GENOMIC DNA]</scope>
    <source>
        <strain evidence="1">cv. AL8/78</strain>
    </source>
</reference>
<organism evidence="1 2">
    <name type="scientific">Aegilops tauschii subsp. strangulata</name>
    <name type="common">Goatgrass</name>
    <dbReference type="NCBI Taxonomy" id="200361"/>
    <lineage>
        <taxon>Eukaryota</taxon>
        <taxon>Viridiplantae</taxon>
        <taxon>Streptophyta</taxon>
        <taxon>Embryophyta</taxon>
        <taxon>Tracheophyta</taxon>
        <taxon>Spermatophyta</taxon>
        <taxon>Magnoliopsida</taxon>
        <taxon>Liliopsida</taxon>
        <taxon>Poales</taxon>
        <taxon>Poaceae</taxon>
        <taxon>BOP clade</taxon>
        <taxon>Pooideae</taxon>
        <taxon>Triticodae</taxon>
        <taxon>Triticeae</taxon>
        <taxon>Triticinae</taxon>
        <taxon>Aegilops</taxon>
    </lineage>
</organism>
<dbReference type="InterPro" id="IPR036875">
    <property type="entry name" value="Znf_CCHC_sf"/>
</dbReference>
<protein>
    <recommendedName>
        <fullName evidence="3">CCHC-type domain-containing protein</fullName>
    </recommendedName>
</protein>
<keyword evidence="2" id="KW-1185">Reference proteome</keyword>
<reference evidence="2" key="1">
    <citation type="journal article" date="2014" name="Science">
        <title>Ancient hybridizations among the ancestral genomes of bread wheat.</title>
        <authorList>
            <consortium name="International Wheat Genome Sequencing Consortium,"/>
            <person name="Marcussen T."/>
            <person name="Sandve S.R."/>
            <person name="Heier L."/>
            <person name="Spannagl M."/>
            <person name="Pfeifer M."/>
            <person name="Jakobsen K.S."/>
            <person name="Wulff B.B."/>
            <person name="Steuernagel B."/>
            <person name="Mayer K.F."/>
            <person name="Olsen O.A."/>
        </authorList>
    </citation>
    <scope>NUCLEOTIDE SEQUENCE [LARGE SCALE GENOMIC DNA]</scope>
    <source>
        <strain evidence="2">cv. AL8/78</strain>
    </source>
</reference>
<evidence type="ECO:0000313" key="2">
    <source>
        <dbReference type="Proteomes" id="UP000015105"/>
    </source>
</evidence>
<evidence type="ECO:0000313" key="1">
    <source>
        <dbReference type="EnsemblPlants" id="AET7Gv20199600.4"/>
    </source>
</evidence>
<dbReference type="Proteomes" id="UP000015105">
    <property type="component" value="Chromosome 7D"/>
</dbReference>
<reference evidence="1" key="3">
    <citation type="journal article" date="2017" name="Nature">
        <title>Genome sequence of the progenitor of the wheat D genome Aegilops tauschii.</title>
        <authorList>
            <person name="Luo M.C."/>
            <person name="Gu Y.Q."/>
            <person name="Puiu D."/>
            <person name="Wang H."/>
            <person name="Twardziok S.O."/>
            <person name="Deal K.R."/>
            <person name="Huo N."/>
            <person name="Zhu T."/>
            <person name="Wang L."/>
            <person name="Wang Y."/>
            <person name="McGuire P.E."/>
            <person name="Liu S."/>
            <person name="Long H."/>
            <person name="Ramasamy R.K."/>
            <person name="Rodriguez J.C."/>
            <person name="Van S.L."/>
            <person name="Yuan L."/>
            <person name="Wang Z."/>
            <person name="Xia Z."/>
            <person name="Xiao L."/>
            <person name="Anderson O.D."/>
            <person name="Ouyang S."/>
            <person name="Liang Y."/>
            <person name="Zimin A.V."/>
            <person name="Pertea G."/>
            <person name="Qi P."/>
            <person name="Bennetzen J.L."/>
            <person name="Dai X."/>
            <person name="Dawson M.W."/>
            <person name="Muller H.G."/>
            <person name="Kugler K."/>
            <person name="Rivarola-Duarte L."/>
            <person name="Spannagl M."/>
            <person name="Mayer K.F.X."/>
            <person name="Lu F.H."/>
            <person name="Bevan M.W."/>
            <person name="Leroy P."/>
            <person name="Li P."/>
            <person name="You F.M."/>
            <person name="Sun Q."/>
            <person name="Liu Z."/>
            <person name="Lyons E."/>
            <person name="Wicker T."/>
            <person name="Salzberg S.L."/>
            <person name="Devos K.M."/>
            <person name="Dvorak J."/>
        </authorList>
    </citation>
    <scope>NUCLEOTIDE SEQUENCE [LARGE SCALE GENOMIC DNA]</scope>
    <source>
        <strain evidence="1">cv. AL8/78</strain>
    </source>
</reference>